<name>A0A6V8P3R4_9ACTN</name>
<evidence type="ECO:0000313" key="1">
    <source>
        <dbReference type="EMBL" id="GFP27007.1"/>
    </source>
</evidence>
<evidence type="ECO:0000313" key="2">
    <source>
        <dbReference type="Proteomes" id="UP000591948"/>
    </source>
</evidence>
<sequence>MKYIPMKVGVVLAAHGLIVS</sequence>
<dbReference type="AlphaFoldDB" id="A0A6V8P3R4"/>
<proteinExistence type="predicted"/>
<reference evidence="1 2" key="1">
    <citation type="journal article" date="2020" name="Front. Microbiol.">
        <title>Single-cell genomics of novel Actinobacteria with the Wood-Ljungdahl pathway discovered in a serpentinizing system.</title>
        <authorList>
            <person name="Merino N."/>
            <person name="Kawai M."/>
            <person name="Boyd E.S."/>
            <person name="Colman D.R."/>
            <person name="McGlynn S.E."/>
            <person name="Nealson K.H."/>
            <person name="Kurokawa K."/>
            <person name="Hongoh Y."/>
        </authorList>
    </citation>
    <scope>NUCLEOTIDE SEQUENCE [LARGE SCALE GENOMIC DNA]</scope>
    <source>
        <strain evidence="1 2">S33</strain>
    </source>
</reference>
<dbReference type="Proteomes" id="UP000591948">
    <property type="component" value="Unassembled WGS sequence"/>
</dbReference>
<accession>A0A6V8P3R4</accession>
<dbReference type="EMBL" id="BLRY01000011">
    <property type="protein sequence ID" value="GFP27007.1"/>
    <property type="molecule type" value="Genomic_DNA"/>
</dbReference>
<comment type="caution">
    <text evidence="1">The sequence shown here is derived from an EMBL/GenBank/DDBJ whole genome shotgun (WGS) entry which is preliminary data.</text>
</comment>
<organism evidence="1 2">
    <name type="scientific">Candidatus Hakubella thermalkaliphila</name>
    <dbReference type="NCBI Taxonomy" id="2754717"/>
    <lineage>
        <taxon>Bacteria</taxon>
        <taxon>Bacillati</taxon>
        <taxon>Actinomycetota</taxon>
        <taxon>Actinomycetota incertae sedis</taxon>
        <taxon>Candidatus Hakubellales</taxon>
        <taxon>Candidatus Hakubellaceae</taxon>
        <taxon>Candidatus Hakubella</taxon>
    </lineage>
</organism>
<protein>
    <submittedName>
        <fullName evidence="1">Uncharacterized protein</fullName>
    </submittedName>
</protein>
<feature type="non-terminal residue" evidence="1">
    <location>
        <position position="20"/>
    </location>
</feature>
<keyword evidence="2" id="KW-1185">Reference proteome</keyword>
<gene>
    <name evidence="1" type="ORF">HKBW3S33_00420</name>
</gene>